<evidence type="ECO:0000256" key="1">
    <source>
        <dbReference type="ARBA" id="ARBA00004613"/>
    </source>
</evidence>
<dbReference type="GO" id="GO:0005615">
    <property type="term" value="C:extracellular space"/>
    <property type="evidence" value="ECO:0007669"/>
    <property type="project" value="TreeGrafter"/>
</dbReference>
<protein>
    <submittedName>
        <fullName evidence="9">Growth/differentiation factor 8-like</fullName>
    </submittedName>
</protein>
<evidence type="ECO:0000313" key="9">
    <source>
        <dbReference type="RefSeq" id="XP_008475616.2"/>
    </source>
</evidence>
<dbReference type="InterPro" id="IPR001839">
    <property type="entry name" value="TGF-b_C"/>
</dbReference>
<dbReference type="KEGG" id="dci:103512619"/>
<dbReference type="SMART" id="SM00204">
    <property type="entry name" value="TGFB"/>
    <property type="match status" value="1"/>
</dbReference>
<dbReference type="InterPro" id="IPR015615">
    <property type="entry name" value="TGF-beta-rel"/>
</dbReference>
<dbReference type="GO" id="GO:0008083">
    <property type="term" value="F:growth factor activity"/>
    <property type="evidence" value="ECO:0007669"/>
    <property type="project" value="UniProtKB-KW"/>
</dbReference>
<evidence type="ECO:0000259" key="7">
    <source>
        <dbReference type="PROSITE" id="PS51362"/>
    </source>
</evidence>
<feature type="domain" description="TGF-beta family profile" evidence="7">
    <location>
        <begin position="48"/>
        <end position="150"/>
    </location>
</feature>
<reference evidence="9" key="1">
    <citation type="submission" date="2025-08" db="UniProtKB">
        <authorList>
            <consortium name="RefSeq"/>
        </authorList>
    </citation>
    <scope>IDENTIFICATION</scope>
</reference>
<accession>A0A1S3D6R3</accession>
<dbReference type="InterPro" id="IPR017948">
    <property type="entry name" value="TGFb_CS"/>
</dbReference>
<dbReference type="Gene3D" id="2.10.90.10">
    <property type="entry name" value="Cystine-knot cytokines"/>
    <property type="match status" value="1"/>
</dbReference>
<dbReference type="Pfam" id="PF00019">
    <property type="entry name" value="TGF_beta"/>
    <property type="match status" value="1"/>
</dbReference>
<dbReference type="RefSeq" id="XP_008475616.2">
    <property type="nucleotide sequence ID" value="XM_008477394.2"/>
</dbReference>
<keyword evidence="4 6" id="KW-0339">Growth factor</keyword>
<keyword evidence="8" id="KW-1185">Reference proteome</keyword>
<dbReference type="PANTHER" id="PTHR11848:SF262">
    <property type="entry name" value="LD29161P"/>
    <property type="match status" value="1"/>
</dbReference>
<dbReference type="GeneID" id="103512619"/>
<sequence length="150" mass="17047">MTRCPKSNLGIILEVTPPGEHAAIVTSGNNSNDDALVPVLEIRIQDDRKSRMRRTIPFDCDENAKETRCCRSPLIVNFDDFGWDWVVAPRQYEAFYCNGECPYVFQTSTLNAHIVSQSKTAKVPLCCAPKKMSPLSMIYYNHDLELRYPS</sequence>
<evidence type="ECO:0000256" key="4">
    <source>
        <dbReference type="ARBA" id="ARBA00023030"/>
    </source>
</evidence>
<dbReference type="GO" id="GO:0005125">
    <property type="term" value="F:cytokine activity"/>
    <property type="evidence" value="ECO:0007669"/>
    <property type="project" value="TreeGrafter"/>
</dbReference>
<proteinExistence type="inferred from homology"/>
<dbReference type="PANTHER" id="PTHR11848">
    <property type="entry name" value="TGF-BETA FAMILY"/>
    <property type="match status" value="1"/>
</dbReference>
<comment type="subcellular location">
    <subcellularLocation>
        <location evidence="1">Secreted</location>
    </subcellularLocation>
</comment>
<dbReference type="Proteomes" id="UP000079169">
    <property type="component" value="Unplaced"/>
</dbReference>
<dbReference type="PROSITE" id="PS00250">
    <property type="entry name" value="TGF_BETA_1"/>
    <property type="match status" value="1"/>
</dbReference>
<evidence type="ECO:0000256" key="3">
    <source>
        <dbReference type="ARBA" id="ARBA00022525"/>
    </source>
</evidence>
<keyword evidence="5" id="KW-1015">Disulfide bond</keyword>
<keyword evidence="3" id="KW-0964">Secreted</keyword>
<evidence type="ECO:0000256" key="6">
    <source>
        <dbReference type="RuleBase" id="RU000354"/>
    </source>
</evidence>
<evidence type="ECO:0000256" key="5">
    <source>
        <dbReference type="ARBA" id="ARBA00023157"/>
    </source>
</evidence>
<dbReference type="InterPro" id="IPR029034">
    <property type="entry name" value="Cystine-knot_cytokine"/>
</dbReference>
<organism evidence="8 9">
    <name type="scientific">Diaphorina citri</name>
    <name type="common">Asian citrus psyllid</name>
    <dbReference type="NCBI Taxonomy" id="121845"/>
    <lineage>
        <taxon>Eukaryota</taxon>
        <taxon>Metazoa</taxon>
        <taxon>Ecdysozoa</taxon>
        <taxon>Arthropoda</taxon>
        <taxon>Hexapoda</taxon>
        <taxon>Insecta</taxon>
        <taxon>Pterygota</taxon>
        <taxon>Neoptera</taxon>
        <taxon>Paraneoptera</taxon>
        <taxon>Hemiptera</taxon>
        <taxon>Sternorrhyncha</taxon>
        <taxon>Psylloidea</taxon>
        <taxon>Psyllidae</taxon>
        <taxon>Diaphorininae</taxon>
        <taxon>Diaphorina</taxon>
    </lineage>
</organism>
<dbReference type="STRING" id="121845.A0A1S3D6R3"/>
<comment type="similarity">
    <text evidence="2 6">Belongs to the TGF-beta family.</text>
</comment>
<dbReference type="PROSITE" id="PS51362">
    <property type="entry name" value="TGF_BETA_2"/>
    <property type="match status" value="1"/>
</dbReference>
<dbReference type="AlphaFoldDB" id="A0A1S3D6R3"/>
<dbReference type="PaxDb" id="121845-A0A1S3D6R3"/>
<evidence type="ECO:0000313" key="8">
    <source>
        <dbReference type="Proteomes" id="UP000079169"/>
    </source>
</evidence>
<gene>
    <name evidence="9" type="primary">LOC103512619</name>
</gene>
<dbReference type="SUPFAM" id="SSF57501">
    <property type="entry name" value="Cystine-knot cytokines"/>
    <property type="match status" value="1"/>
</dbReference>
<dbReference type="CDD" id="cd13751">
    <property type="entry name" value="TGF_beta_GDF8_like"/>
    <property type="match status" value="1"/>
</dbReference>
<name>A0A1S3D6R3_DIACI</name>
<evidence type="ECO:0000256" key="2">
    <source>
        <dbReference type="ARBA" id="ARBA00006656"/>
    </source>
</evidence>